<evidence type="ECO:0000256" key="3">
    <source>
        <dbReference type="ARBA" id="ARBA00022475"/>
    </source>
</evidence>
<sequence>MKQLTLRFNDQLYLACIWIAGLSIFVMTLIIPWGIFTRYVLGTGSQWPEPIAILLMVVFTFFGAAAGYRAQAHISVAMVTDRLPAAIRPPLAWCMNVLMLLIALFMVWYGAKLCMGTWHQSIGQLPWMPVGATYLPVPLGGVITALFVLENLILGQQHHRDVVTYDHEKNIEPEAL</sequence>
<evidence type="ECO:0000256" key="6">
    <source>
        <dbReference type="ARBA" id="ARBA00022989"/>
    </source>
</evidence>
<feature type="transmembrane region" description="Helical" evidence="9">
    <location>
        <begin position="91"/>
        <end position="111"/>
    </location>
</feature>
<evidence type="ECO:0000256" key="5">
    <source>
        <dbReference type="ARBA" id="ARBA00022692"/>
    </source>
</evidence>
<dbReference type="InterPro" id="IPR007387">
    <property type="entry name" value="TRAP_DctQ"/>
</dbReference>
<keyword evidence="12" id="KW-1185">Reference proteome</keyword>
<keyword evidence="7 9" id="KW-0472">Membrane</keyword>
<protein>
    <recommendedName>
        <fullName evidence="9">TRAP transporter small permease protein</fullName>
    </recommendedName>
</protein>
<comment type="subcellular location">
    <subcellularLocation>
        <location evidence="1 9">Cell inner membrane</location>
        <topology evidence="1 9">Multi-pass membrane protein</topology>
    </subcellularLocation>
</comment>
<keyword evidence="2 9" id="KW-0813">Transport</keyword>
<organism evidence="11 12">
    <name type="scientific">Pseudorhodoferax soli</name>
    <dbReference type="NCBI Taxonomy" id="545864"/>
    <lineage>
        <taxon>Bacteria</taxon>
        <taxon>Pseudomonadati</taxon>
        <taxon>Pseudomonadota</taxon>
        <taxon>Betaproteobacteria</taxon>
        <taxon>Burkholderiales</taxon>
        <taxon>Comamonadaceae</taxon>
    </lineage>
</organism>
<dbReference type="GO" id="GO:0005886">
    <property type="term" value="C:plasma membrane"/>
    <property type="evidence" value="ECO:0007669"/>
    <property type="project" value="UniProtKB-SubCell"/>
</dbReference>
<reference evidence="11 12" key="1">
    <citation type="submission" date="2018-07" db="EMBL/GenBank/DDBJ databases">
        <title>Genomic Encyclopedia of Type Strains, Phase IV (KMG-IV): sequencing the most valuable type-strain genomes for metagenomic binning, comparative biology and taxonomic classification.</title>
        <authorList>
            <person name="Goeker M."/>
        </authorList>
    </citation>
    <scope>NUCLEOTIDE SEQUENCE [LARGE SCALE GENOMIC DNA]</scope>
    <source>
        <strain evidence="11 12">DSM 21634</strain>
    </source>
</reference>
<evidence type="ECO:0000259" key="10">
    <source>
        <dbReference type="Pfam" id="PF04290"/>
    </source>
</evidence>
<feature type="transmembrane region" description="Helical" evidence="9">
    <location>
        <begin position="12"/>
        <end position="31"/>
    </location>
</feature>
<gene>
    <name evidence="11" type="ORF">DES41_11610</name>
</gene>
<keyword evidence="6 9" id="KW-1133">Transmembrane helix</keyword>
<accession>A0A368X813</accession>
<evidence type="ECO:0000256" key="1">
    <source>
        <dbReference type="ARBA" id="ARBA00004429"/>
    </source>
</evidence>
<evidence type="ECO:0000256" key="2">
    <source>
        <dbReference type="ARBA" id="ARBA00022448"/>
    </source>
</evidence>
<feature type="domain" description="Tripartite ATP-independent periplasmic transporters DctQ component" evidence="10">
    <location>
        <begin position="27"/>
        <end position="154"/>
    </location>
</feature>
<feature type="transmembrane region" description="Helical" evidence="9">
    <location>
        <begin position="51"/>
        <end position="70"/>
    </location>
</feature>
<dbReference type="Pfam" id="PF04290">
    <property type="entry name" value="DctQ"/>
    <property type="match status" value="1"/>
</dbReference>
<keyword evidence="3" id="KW-1003">Cell membrane</keyword>
<comment type="similarity">
    <text evidence="8 9">Belongs to the TRAP transporter small permease family.</text>
</comment>
<keyword evidence="5 9" id="KW-0812">Transmembrane</keyword>
<dbReference type="GO" id="GO:0015740">
    <property type="term" value="P:C4-dicarboxylate transport"/>
    <property type="evidence" value="ECO:0007669"/>
    <property type="project" value="TreeGrafter"/>
</dbReference>
<comment type="caution">
    <text evidence="11">The sequence shown here is derived from an EMBL/GenBank/DDBJ whole genome shotgun (WGS) entry which is preliminary data.</text>
</comment>
<comment type="subunit">
    <text evidence="9">The complex comprises the extracytoplasmic solute receptor protein and the two transmembrane proteins.</text>
</comment>
<dbReference type="PANTHER" id="PTHR35011">
    <property type="entry name" value="2,3-DIKETO-L-GULONATE TRAP TRANSPORTER SMALL PERMEASE PROTEIN YIAM"/>
    <property type="match status" value="1"/>
</dbReference>
<dbReference type="InterPro" id="IPR055348">
    <property type="entry name" value="DctQ"/>
</dbReference>
<evidence type="ECO:0000256" key="9">
    <source>
        <dbReference type="RuleBase" id="RU369079"/>
    </source>
</evidence>
<feature type="transmembrane region" description="Helical" evidence="9">
    <location>
        <begin position="131"/>
        <end position="149"/>
    </location>
</feature>
<evidence type="ECO:0000256" key="8">
    <source>
        <dbReference type="ARBA" id="ARBA00038436"/>
    </source>
</evidence>
<dbReference type="EMBL" id="QPJK01000016">
    <property type="protein sequence ID" value="RCW64103.1"/>
    <property type="molecule type" value="Genomic_DNA"/>
</dbReference>
<evidence type="ECO:0000313" key="11">
    <source>
        <dbReference type="EMBL" id="RCW64103.1"/>
    </source>
</evidence>
<evidence type="ECO:0000313" key="12">
    <source>
        <dbReference type="Proteomes" id="UP000252884"/>
    </source>
</evidence>
<proteinExistence type="inferred from homology"/>
<name>A0A368X813_9BURK</name>
<dbReference type="AlphaFoldDB" id="A0A368X813"/>
<dbReference type="GO" id="GO:0022857">
    <property type="term" value="F:transmembrane transporter activity"/>
    <property type="evidence" value="ECO:0007669"/>
    <property type="project" value="UniProtKB-UniRule"/>
</dbReference>
<keyword evidence="4 9" id="KW-0997">Cell inner membrane</keyword>
<dbReference type="OrthoDB" id="4964541at2"/>
<evidence type="ECO:0000256" key="4">
    <source>
        <dbReference type="ARBA" id="ARBA00022519"/>
    </source>
</evidence>
<comment type="function">
    <text evidence="9">Part of the tripartite ATP-independent periplasmic (TRAP) transport system.</text>
</comment>
<dbReference type="RefSeq" id="WP_114472395.1">
    <property type="nucleotide sequence ID" value="NZ_QPJK01000016.1"/>
</dbReference>
<evidence type="ECO:0000256" key="7">
    <source>
        <dbReference type="ARBA" id="ARBA00023136"/>
    </source>
</evidence>
<dbReference type="PANTHER" id="PTHR35011:SF11">
    <property type="entry name" value="TRAP TRANSPORTER SMALL PERMEASE PROTEIN"/>
    <property type="match status" value="1"/>
</dbReference>
<dbReference type="Proteomes" id="UP000252884">
    <property type="component" value="Unassembled WGS sequence"/>
</dbReference>